<evidence type="ECO:0000259" key="1">
    <source>
        <dbReference type="Pfam" id="PF14949"/>
    </source>
</evidence>
<evidence type="ECO:0000313" key="3">
    <source>
        <dbReference type="Proteomes" id="UP000276834"/>
    </source>
</evidence>
<proteinExistence type="predicted"/>
<dbReference type="PANTHER" id="PTHR46536:SF2">
    <property type="entry name" value="ADP RIBOSYLATION FACTOR LIKE GTPASE 14 EFFECTOR PROTEIN LIKE"/>
    <property type="match status" value="1"/>
</dbReference>
<dbReference type="STRING" id="44316.ENSEGOP00005015873"/>
<keyword evidence="3" id="KW-1185">Reference proteome</keyword>
<accession>A0A3L8S7D5</accession>
<dbReference type="Pfam" id="PF14949">
    <property type="entry name" value="ARF7EP_C"/>
    <property type="match status" value="1"/>
</dbReference>
<comment type="caution">
    <text evidence="2">The sequence shown here is derived from an EMBL/GenBank/DDBJ whole genome shotgun (WGS) entry which is preliminary data.</text>
</comment>
<sequence length="267" mass="29684">LSLPFWSLLGAYRMWGSALSPEVRPAEHGMRLLWPPGIEMLNGLSGTDVILPLSEDLCSSKSRLCHSPCLSELGCEECATIAIGLSNPCVYCGIKDIGVASHLALVKGGQMSDLVEENCKKSYSSQETSSGKDVSPAECCSTRHKKLQKLEKQLKCLAFQNPGPQVADFNPETRQQKKKACMSQMKQKLFYESKFTKKYDKHGRLLCNDIDLCDCLEIDCLGCFYPCPKCNSNKCGPECRCNRKWVYDTIETEAGDVISELPFFVPD</sequence>
<dbReference type="InterPro" id="IPR029264">
    <property type="entry name" value="ARF7EP_C"/>
</dbReference>
<organism evidence="2 3">
    <name type="scientific">Chloebia gouldiae</name>
    <name type="common">Gouldian finch</name>
    <name type="synonym">Erythrura gouldiae</name>
    <dbReference type="NCBI Taxonomy" id="44316"/>
    <lineage>
        <taxon>Eukaryota</taxon>
        <taxon>Metazoa</taxon>
        <taxon>Chordata</taxon>
        <taxon>Craniata</taxon>
        <taxon>Vertebrata</taxon>
        <taxon>Euteleostomi</taxon>
        <taxon>Archelosauria</taxon>
        <taxon>Archosauria</taxon>
        <taxon>Dinosauria</taxon>
        <taxon>Saurischia</taxon>
        <taxon>Theropoda</taxon>
        <taxon>Coelurosauria</taxon>
        <taxon>Aves</taxon>
        <taxon>Neognathae</taxon>
        <taxon>Neoaves</taxon>
        <taxon>Telluraves</taxon>
        <taxon>Australaves</taxon>
        <taxon>Passeriformes</taxon>
        <taxon>Passeroidea</taxon>
        <taxon>Passeridae</taxon>
        <taxon>Chloebia</taxon>
    </lineage>
</organism>
<feature type="domain" description="ARF7 effector protein C-terminal" evidence="1">
    <location>
        <begin position="151"/>
        <end position="253"/>
    </location>
</feature>
<dbReference type="PANTHER" id="PTHR46536">
    <property type="entry name" value="ARL14 EFFECTOR PROTEIN"/>
    <property type="match status" value="1"/>
</dbReference>
<dbReference type="EMBL" id="QUSF01000051">
    <property type="protein sequence ID" value="RLV97839.1"/>
    <property type="molecule type" value="Genomic_DNA"/>
</dbReference>
<protein>
    <recommendedName>
        <fullName evidence="1">ARF7 effector protein C-terminal domain-containing protein</fullName>
    </recommendedName>
</protein>
<dbReference type="Proteomes" id="UP000276834">
    <property type="component" value="Unassembled WGS sequence"/>
</dbReference>
<dbReference type="AlphaFoldDB" id="A0A3L8S7D5"/>
<name>A0A3L8S7D5_CHLGU</name>
<evidence type="ECO:0000313" key="2">
    <source>
        <dbReference type="EMBL" id="RLV97839.1"/>
    </source>
</evidence>
<gene>
    <name evidence="2" type="ORF">DV515_00011364</name>
</gene>
<dbReference type="OrthoDB" id="5984406at2759"/>
<feature type="non-terminal residue" evidence="2">
    <location>
        <position position="1"/>
    </location>
</feature>
<reference evidence="2 3" key="1">
    <citation type="journal article" date="2018" name="Proc. R. Soc. B">
        <title>A non-coding region near Follistatin controls head colour polymorphism in the Gouldian finch.</title>
        <authorList>
            <person name="Toomey M.B."/>
            <person name="Marques C.I."/>
            <person name="Andrade P."/>
            <person name="Araujo P.M."/>
            <person name="Sabatino S."/>
            <person name="Gazda M.A."/>
            <person name="Afonso S."/>
            <person name="Lopes R.J."/>
            <person name="Corbo J.C."/>
            <person name="Carneiro M."/>
        </authorList>
    </citation>
    <scope>NUCLEOTIDE SEQUENCE [LARGE SCALE GENOMIC DNA]</scope>
    <source>
        <strain evidence="2">Red01</strain>
        <tissue evidence="2">Muscle</tissue>
    </source>
</reference>